<dbReference type="EMBL" id="AP027041">
    <property type="protein sequence ID" value="BDU18271.1"/>
    <property type="molecule type" value="Genomic_DNA"/>
</dbReference>
<accession>A0ABN6UPP3</accession>
<protein>
    <recommendedName>
        <fullName evidence="1">XAC0095-like domain-containing protein</fullName>
    </recommendedName>
</protein>
<dbReference type="InterPro" id="IPR058099">
    <property type="entry name" value="T3SS_XAC0095_dom"/>
</dbReference>
<dbReference type="NCBIfam" id="NF047335">
    <property type="entry name" value="T3SS_XAC0095"/>
    <property type="match status" value="1"/>
</dbReference>
<gene>
    <name evidence="2" type="ORF">LA521A_34720</name>
</gene>
<evidence type="ECO:0000313" key="3">
    <source>
        <dbReference type="Proteomes" id="UP001317822"/>
    </source>
</evidence>
<name>A0ABN6UPP3_9GAMM</name>
<reference evidence="2 3" key="1">
    <citation type="journal article" date="2023" name="Int. J. Syst. Evol. Microbiol.">
        <title>Physiological and genomic analyses of cobalamin (vitamin B12)-auxotrophy of Lysobacter auxotrophicus sp. nov., a methionine-auxotrophic chitinolytic bacterium isolated from chitin-treated soil.</title>
        <authorList>
            <person name="Saito A."/>
            <person name="Dohra H."/>
            <person name="Hamada M."/>
            <person name="Moriuchi R."/>
            <person name="Kotsuchibashi Y."/>
            <person name="Mori K."/>
        </authorList>
    </citation>
    <scope>NUCLEOTIDE SEQUENCE [LARGE SCALE GENOMIC DNA]</scope>
    <source>
        <strain evidence="2 3">5-21a</strain>
    </source>
</reference>
<proteinExistence type="predicted"/>
<sequence>MLLPDFAHHKLMQARDQLLLLSQLAGSRGEEQEVEFRIAPDALAELFDRQAQYLDEVLDSVLDAPP</sequence>
<evidence type="ECO:0000259" key="1">
    <source>
        <dbReference type="Pfam" id="PF26642"/>
    </source>
</evidence>
<organism evidence="2 3">
    <name type="scientific">Lysobacter auxotrophicus</name>
    <dbReference type="NCBI Taxonomy" id="2992573"/>
    <lineage>
        <taxon>Bacteria</taxon>
        <taxon>Pseudomonadati</taxon>
        <taxon>Pseudomonadota</taxon>
        <taxon>Gammaproteobacteria</taxon>
        <taxon>Lysobacterales</taxon>
        <taxon>Lysobacteraceae</taxon>
        <taxon>Lysobacter</taxon>
    </lineage>
</organism>
<dbReference type="Proteomes" id="UP001317822">
    <property type="component" value="Chromosome"/>
</dbReference>
<dbReference type="RefSeq" id="WP_281780139.1">
    <property type="nucleotide sequence ID" value="NZ_AP027041.1"/>
</dbReference>
<dbReference type="Pfam" id="PF26642">
    <property type="entry name" value="XAC0095_dom"/>
    <property type="match status" value="1"/>
</dbReference>
<evidence type="ECO:0000313" key="2">
    <source>
        <dbReference type="EMBL" id="BDU18271.1"/>
    </source>
</evidence>
<feature type="domain" description="XAC0095-like" evidence="1">
    <location>
        <begin position="2"/>
        <end position="61"/>
    </location>
</feature>
<keyword evidence="3" id="KW-1185">Reference proteome</keyword>